<dbReference type="Gene3D" id="3.40.50.1460">
    <property type="match status" value="1"/>
</dbReference>
<accession>A0AAN7TN94</accession>
<gene>
    <name evidence="1" type="ORF">LTR62_008043</name>
</gene>
<dbReference type="EMBL" id="JAVRRL010000008">
    <property type="protein sequence ID" value="KAK5116494.1"/>
    <property type="molecule type" value="Genomic_DNA"/>
</dbReference>
<dbReference type="Proteomes" id="UP001310890">
    <property type="component" value="Unassembled WGS sequence"/>
</dbReference>
<reference evidence="1" key="1">
    <citation type="submission" date="2023-08" db="EMBL/GenBank/DDBJ databases">
        <title>Black Yeasts Isolated from many extreme environments.</title>
        <authorList>
            <person name="Coleine C."/>
            <person name="Stajich J.E."/>
            <person name="Selbmann L."/>
        </authorList>
    </citation>
    <scope>NUCLEOTIDE SEQUENCE</scope>
    <source>
        <strain evidence="1">CCFEE 5401</strain>
    </source>
</reference>
<sequence>MYFEEDDPYFTTELATLGRVFHELLDIGVEFFAIPTTLDQDHTASVDQRLRAFRGTPGVNELLVVVYGGHGRIVPDSRAAGRPSLQLVAVTSHMGKRIGHIVFRNRLQDHVLFPGNKDVLVLLDCCYAGAATRSMDLARKDILAASKTDTPLNTLETPYRRKAPAAPQSFTKYMIAAIQSFTAASTVGELKDCMIRNGVERRPVYDSRPTDRMRPIVLTPHGSSQGLIRTLMQSERPQLTAQDQQALSQVTEQIAASAGPANRIQQHDNNIGSAQQVERLGQYFQEQRQCSAHEAREFLVQCMTVKAGQQNIENSEAVQQIYDRIFSNGNNDFRALTAENTRIGVGNGRSTR</sequence>
<name>A0AAN7TN94_9PEZI</name>
<evidence type="ECO:0000313" key="1">
    <source>
        <dbReference type="EMBL" id="KAK5116494.1"/>
    </source>
</evidence>
<proteinExistence type="predicted"/>
<comment type="caution">
    <text evidence="1">The sequence shown here is derived from an EMBL/GenBank/DDBJ whole genome shotgun (WGS) entry which is preliminary data.</text>
</comment>
<evidence type="ECO:0000313" key="2">
    <source>
        <dbReference type="Proteomes" id="UP001310890"/>
    </source>
</evidence>
<organism evidence="1 2">
    <name type="scientific">Meristemomyces frigidus</name>
    <dbReference type="NCBI Taxonomy" id="1508187"/>
    <lineage>
        <taxon>Eukaryota</taxon>
        <taxon>Fungi</taxon>
        <taxon>Dikarya</taxon>
        <taxon>Ascomycota</taxon>
        <taxon>Pezizomycotina</taxon>
        <taxon>Dothideomycetes</taxon>
        <taxon>Dothideomycetidae</taxon>
        <taxon>Mycosphaerellales</taxon>
        <taxon>Teratosphaeriaceae</taxon>
        <taxon>Meristemomyces</taxon>
    </lineage>
</organism>
<protein>
    <recommendedName>
        <fullName evidence="3">Caspase domain-containing protein</fullName>
    </recommendedName>
</protein>
<evidence type="ECO:0008006" key="3">
    <source>
        <dbReference type="Google" id="ProtNLM"/>
    </source>
</evidence>
<dbReference type="AlphaFoldDB" id="A0AAN7TN94"/>